<dbReference type="EMBL" id="LC473039">
    <property type="protein sequence ID" value="BBJ27059.1"/>
    <property type="molecule type" value="Genomic_DNA"/>
</dbReference>
<dbReference type="Proteomes" id="UP000308570">
    <property type="component" value="Segment"/>
</dbReference>
<name>A0A455XIL6_9CAUD</name>
<accession>A0A455XIL6</accession>
<reference evidence="1 2" key="1">
    <citation type="submission" date="2019-03" db="EMBL/GenBank/DDBJ databases">
        <title>Complete Genome Sequence of the Escherichia Bacteriophage L27.</title>
        <authorList>
            <person name="Fujiki J."/>
            <person name="Munby M."/>
            <person name="Usui M."/>
            <person name="Tamura Y."/>
            <person name="Sasaki M."/>
            <person name="Sawa H."/>
            <person name="Iwano H."/>
        </authorList>
    </citation>
    <scope>NUCLEOTIDE SEQUENCE [LARGE SCALE GENOMIC DNA]</scope>
</reference>
<proteinExistence type="predicted"/>
<protein>
    <submittedName>
        <fullName evidence="1">Phage protein</fullName>
    </submittedName>
</protein>
<evidence type="ECO:0000313" key="1">
    <source>
        <dbReference type="EMBL" id="BBJ27059.1"/>
    </source>
</evidence>
<evidence type="ECO:0000313" key="2">
    <source>
        <dbReference type="Proteomes" id="UP000308570"/>
    </source>
</evidence>
<organism evidence="1 2">
    <name type="scientific">Escherichia phage L27</name>
    <dbReference type="NCBI Taxonomy" id="2562890"/>
    <lineage>
        <taxon>Viruses</taxon>
        <taxon>Duplodnaviria</taxon>
        <taxon>Heunggongvirae</taxon>
        <taxon>Uroviricota</taxon>
        <taxon>Caudoviricetes</taxon>
        <taxon>Andersonviridae</taxon>
        <taxon>Ounavirinae</taxon>
        <taxon>Felixounavirus</taxon>
        <taxon>Felixounavirus L27</taxon>
    </lineage>
</organism>
<sequence>MQGSHKPYECGFDSHLNLQFIGDTYDLCQQRLQK</sequence>
<keyword evidence="2" id="KW-1185">Reference proteome</keyword>